<dbReference type="Proteomes" id="UP000566819">
    <property type="component" value="Unassembled WGS sequence"/>
</dbReference>
<proteinExistence type="predicted"/>
<evidence type="ECO:0000313" key="1">
    <source>
        <dbReference type="EMBL" id="KAF4630636.1"/>
    </source>
</evidence>
<dbReference type="PANTHER" id="PTHR33099:SF14">
    <property type="entry name" value="PROLYL 4-HYDROXYLASE ALPHA SUBUNIT FE(2+) 2OG DIOXYGENASE DOMAIN-CONTAINING PROTEIN"/>
    <property type="match status" value="1"/>
</dbReference>
<sequence length="383" mass="42833">MDKLKQALNGYQSSYCCGGRIPISAGIEHSHSEASAAQSPIKAPPISLRWDVSEPAGHARAIRFPLNAGMWKGAATQSSPIDLDEPALHDNPLFEEPLKTYAPATFGLSGKNILDETYRMAGKLDRSEFSVDLHPHDFEIVDTITQILLPDALAALARAFRRIGGGKFRITHEDNSTFFDWSNDSPNSIQWAAFYSDCEHEILEVEEGHRVTLTYNLYVSEQIGGPLQNFPIVDPALFPLFEAAKGLMSDPNFFKDGFEAIIFRVFRALGLTVRLRPILYRDTRYEDYGPSSDSRENKELIEARAHGRVSIVGQDFHKMGLVDVGNYEKSLSEIYDMAYGNQAELTWDYSHAAILVEVPDFNQRNNVLALPWEDSEKGGKNSD</sequence>
<dbReference type="EMBL" id="JAAMPI010000530">
    <property type="protein sequence ID" value="KAF4630636.1"/>
    <property type="molecule type" value="Genomic_DNA"/>
</dbReference>
<evidence type="ECO:0000313" key="2">
    <source>
        <dbReference type="Proteomes" id="UP000566819"/>
    </source>
</evidence>
<protein>
    <recommendedName>
        <fullName evidence="3">Fe2OG dioxygenase domain-containing protein</fullName>
    </recommendedName>
</protein>
<dbReference type="OrthoDB" id="27483at2759"/>
<accession>A0A8H4RKT6</accession>
<gene>
    <name evidence="1" type="ORF">G7Y89_g7502</name>
</gene>
<evidence type="ECO:0008006" key="3">
    <source>
        <dbReference type="Google" id="ProtNLM"/>
    </source>
</evidence>
<organism evidence="1 2">
    <name type="scientific">Cudoniella acicularis</name>
    <dbReference type="NCBI Taxonomy" id="354080"/>
    <lineage>
        <taxon>Eukaryota</taxon>
        <taxon>Fungi</taxon>
        <taxon>Dikarya</taxon>
        <taxon>Ascomycota</taxon>
        <taxon>Pezizomycotina</taxon>
        <taxon>Leotiomycetes</taxon>
        <taxon>Helotiales</taxon>
        <taxon>Tricladiaceae</taxon>
        <taxon>Cudoniella</taxon>
    </lineage>
</organism>
<comment type="caution">
    <text evidence="1">The sequence shown here is derived from an EMBL/GenBank/DDBJ whole genome shotgun (WGS) entry which is preliminary data.</text>
</comment>
<dbReference type="PANTHER" id="PTHR33099">
    <property type="entry name" value="FE2OG DIOXYGENASE DOMAIN-CONTAINING PROTEIN"/>
    <property type="match status" value="1"/>
</dbReference>
<name>A0A8H4RKT6_9HELO</name>
<reference evidence="1 2" key="1">
    <citation type="submission" date="2020-03" db="EMBL/GenBank/DDBJ databases">
        <title>Draft Genome Sequence of Cudoniella acicularis.</title>
        <authorList>
            <person name="Buettner E."/>
            <person name="Kellner H."/>
        </authorList>
    </citation>
    <scope>NUCLEOTIDE SEQUENCE [LARGE SCALE GENOMIC DNA]</scope>
    <source>
        <strain evidence="1 2">DSM 108380</strain>
    </source>
</reference>
<keyword evidence="2" id="KW-1185">Reference proteome</keyword>
<dbReference type="AlphaFoldDB" id="A0A8H4RKT6"/>